<keyword evidence="5 7" id="KW-1133">Transmembrane helix</keyword>
<feature type="domain" description="Major facilitator superfamily (MFS) profile" evidence="8">
    <location>
        <begin position="11"/>
        <end position="401"/>
    </location>
</feature>
<feature type="transmembrane region" description="Helical" evidence="7">
    <location>
        <begin position="76"/>
        <end position="93"/>
    </location>
</feature>
<name>A0A518HLH8_9BACT</name>
<dbReference type="InterPro" id="IPR036259">
    <property type="entry name" value="MFS_trans_sf"/>
</dbReference>
<dbReference type="KEGG" id="snep:Enr13x_14820"/>
<dbReference type="InterPro" id="IPR011701">
    <property type="entry name" value="MFS"/>
</dbReference>
<keyword evidence="6 7" id="KW-0472">Membrane</keyword>
<feature type="transmembrane region" description="Helical" evidence="7">
    <location>
        <begin position="42"/>
        <end position="64"/>
    </location>
</feature>
<dbReference type="AlphaFoldDB" id="A0A518HLH8"/>
<evidence type="ECO:0000313" key="9">
    <source>
        <dbReference type="EMBL" id="QDV41639.1"/>
    </source>
</evidence>
<dbReference type="InterPro" id="IPR050171">
    <property type="entry name" value="MFS_Transporters"/>
</dbReference>
<gene>
    <name evidence="9" type="primary">mdtH</name>
    <name evidence="9" type="ORF">Enr13x_14820</name>
</gene>
<dbReference type="PANTHER" id="PTHR23517:SF2">
    <property type="entry name" value="MULTIDRUG RESISTANCE PROTEIN MDTH"/>
    <property type="match status" value="1"/>
</dbReference>
<accession>A0A518HLH8</accession>
<keyword evidence="4 7" id="KW-0812">Transmembrane</keyword>
<comment type="subcellular location">
    <subcellularLocation>
        <location evidence="1">Cell membrane</location>
        <topology evidence="1">Multi-pass membrane protein</topology>
    </subcellularLocation>
</comment>
<evidence type="ECO:0000256" key="4">
    <source>
        <dbReference type="ARBA" id="ARBA00022692"/>
    </source>
</evidence>
<feature type="transmembrane region" description="Helical" evidence="7">
    <location>
        <begin position="342"/>
        <end position="366"/>
    </location>
</feature>
<dbReference type="Pfam" id="PF07690">
    <property type="entry name" value="MFS_1"/>
    <property type="match status" value="1"/>
</dbReference>
<dbReference type="SUPFAM" id="SSF103473">
    <property type="entry name" value="MFS general substrate transporter"/>
    <property type="match status" value="1"/>
</dbReference>
<proteinExistence type="predicted"/>
<feature type="transmembrane region" description="Helical" evidence="7">
    <location>
        <begin position="164"/>
        <end position="184"/>
    </location>
</feature>
<evidence type="ECO:0000256" key="7">
    <source>
        <dbReference type="SAM" id="Phobius"/>
    </source>
</evidence>
<feature type="transmembrane region" description="Helical" evidence="7">
    <location>
        <begin position="254"/>
        <end position="272"/>
    </location>
</feature>
<evidence type="ECO:0000256" key="3">
    <source>
        <dbReference type="ARBA" id="ARBA00022475"/>
    </source>
</evidence>
<keyword evidence="10" id="KW-1185">Reference proteome</keyword>
<feature type="transmembrane region" description="Helical" evidence="7">
    <location>
        <begin position="304"/>
        <end position="321"/>
    </location>
</feature>
<evidence type="ECO:0000256" key="1">
    <source>
        <dbReference type="ARBA" id="ARBA00004651"/>
    </source>
</evidence>
<sequence>MFRDYLQLPLPVRILCLGSLINRAGSFVLVFLAIYASEQLGFGVPFATACIGVLGLGSMAGSLLGGHLADKVGRRGVMLLALFGGAAILLLLSTVTHRWWFMLSVGVFALVADLYRPAAAAMIGDLVSIDRRPHAFALMYISINLGFAIAPPIGGLLAGYSFEWLFWIDAASMIAYGLIIALTIEETHPRRVSVEAEPSPSPRASWIVSVRTIGLDLPFLSFCISTLLIALVFVQGLSTLPIYIRQLGYSNLQFGLLMSVNGLLIVVLQLPLTHWLSRFNAMTIVLIGGVLISIGFGLTATGSGLVFVAVCIAIWTLGEILQAPFNQTIVTDMAPDELRGSYLGLFTMCYASALTIGAPVGGAVLYRFGPTALWTGTFVVAMIAVAVYGLIYASVTRRVARVG</sequence>
<dbReference type="GO" id="GO:0022857">
    <property type="term" value="F:transmembrane transporter activity"/>
    <property type="evidence" value="ECO:0007669"/>
    <property type="project" value="InterPro"/>
</dbReference>
<dbReference type="EMBL" id="CP037423">
    <property type="protein sequence ID" value="QDV41639.1"/>
    <property type="molecule type" value="Genomic_DNA"/>
</dbReference>
<dbReference type="CDD" id="cd17329">
    <property type="entry name" value="MFS_MdtH_MDR_like"/>
    <property type="match status" value="1"/>
</dbReference>
<dbReference type="PANTHER" id="PTHR23517">
    <property type="entry name" value="RESISTANCE PROTEIN MDTM, PUTATIVE-RELATED-RELATED"/>
    <property type="match status" value="1"/>
</dbReference>
<feature type="transmembrane region" description="Helical" evidence="7">
    <location>
        <begin position="372"/>
        <end position="395"/>
    </location>
</feature>
<reference evidence="9 10" key="1">
    <citation type="submission" date="2019-03" db="EMBL/GenBank/DDBJ databases">
        <title>Deep-cultivation of Planctomycetes and their phenomic and genomic characterization uncovers novel biology.</title>
        <authorList>
            <person name="Wiegand S."/>
            <person name="Jogler M."/>
            <person name="Boedeker C."/>
            <person name="Pinto D."/>
            <person name="Vollmers J."/>
            <person name="Rivas-Marin E."/>
            <person name="Kohn T."/>
            <person name="Peeters S.H."/>
            <person name="Heuer A."/>
            <person name="Rast P."/>
            <person name="Oberbeckmann S."/>
            <person name="Bunk B."/>
            <person name="Jeske O."/>
            <person name="Meyerdierks A."/>
            <person name="Storesund J.E."/>
            <person name="Kallscheuer N."/>
            <person name="Luecker S."/>
            <person name="Lage O.M."/>
            <person name="Pohl T."/>
            <person name="Merkel B.J."/>
            <person name="Hornburger P."/>
            <person name="Mueller R.-W."/>
            <person name="Bruemmer F."/>
            <person name="Labrenz M."/>
            <person name="Spormann A.M."/>
            <person name="Op den Camp H."/>
            <person name="Overmann J."/>
            <person name="Amann R."/>
            <person name="Jetten M.S.M."/>
            <person name="Mascher T."/>
            <person name="Medema M.H."/>
            <person name="Devos D.P."/>
            <person name="Kaster A.-K."/>
            <person name="Ovreas L."/>
            <person name="Rohde M."/>
            <person name="Galperin M.Y."/>
            <person name="Jogler C."/>
        </authorList>
    </citation>
    <scope>NUCLEOTIDE SEQUENCE [LARGE SCALE GENOMIC DNA]</scope>
    <source>
        <strain evidence="9 10">Enr13</strain>
    </source>
</reference>
<evidence type="ECO:0000259" key="8">
    <source>
        <dbReference type="PROSITE" id="PS50850"/>
    </source>
</evidence>
<dbReference type="Gene3D" id="1.20.1250.20">
    <property type="entry name" value="MFS general substrate transporter like domains"/>
    <property type="match status" value="1"/>
</dbReference>
<feature type="transmembrane region" description="Helical" evidence="7">
    <location>
        <begin position="213"/>
        <end position="234"/>
    </location>
</feature>
<evidence type="ECO:0000256" key="6">
    <source>
        <dbReference type="ARBA" id="ARBA00023136"/>
    </source>
</evidence>
<dbReference type="InterPro" id="IPR020846">
    <property type="entry name" value="MFS_dom"/>
</dbReference>
<evidence type="ECO:0000313" key="10">
    <source>
        <dbReference type="Proteomes" id="UP000319004"/>
    </source>
</evidence>
<dbReference type="PROSITE" id="PS50850">
    <property type="entry name" value="MFS"/>
    <property type="match status" value="1"/>
</dbReference>
<dbReference type="Proteomes" id="UP000319004">
    <property type="component" value="Chromosome"/>
</dbReference>
<dbReference type="RefSeq" id="WP_145385335.1">
    <property type="nucleotide sequence ID" value="NZ_CP037423.1"/>
</dbReference>
<protein>
    <submittedName>
        <fullName evidence="9">Multidrug resistance protein MdtH</fullName>
    </submittedName>
</protein>
<dbReference type="GO" id="GO:0005886">
    <property type="term" value="C:plasma membrane"/>
    <property type="evidence" value="ECO:0007669"/>
    <property type="project" value="UniProtKB-SubCell"/>
</dbReference>
<keyword evidence="3" id="KW-1003">Cell membrane</keyword>
<organism evidence="9 10">
    <name type="scientific">Stieleria neptunia</name>
    <dbReference type="NCBI Taxonomy" id="2527979"/>
    <lineage>
        <taxon>Bacteria</taxon>
        <taxon>Pseudomonadati</taxon>
        <taxon>Planctomycetota</taxon>
        <taxon>Planctomycetia</taxon>
        <taxon>Pirellulales</taxon>
        <taxon>Pirellulaceae</taxon>
        <taxon>Stieleria</taxon>
    </lineage>
</organism>
<dbReference type="OrthoDB" id="9793283at2"/>
<feature type="transmembrane region" description="Helical" evidence="7">
    <location>
        <begin position="136"/>
        <end position="158"/>
    </location>
</feature>
<feature type="transmembrane region" description="Helical" evidence="7">
    <location>
        <begin position="12"/>
        <end position="36"/>
    </location>
</feature>
<evidence type="ECO:0000256" key="2">
    <source>
        <dbReference type="ARBA" id="ARBA00022448"/>
    </source>
</evidence>
<evidence type="ECO:0000256" key="5">
    <source>
        <dbReference type="ARBA" id="ARBA00022989"/>
    </source>
</evidence>
<keyword evidence="2" id="KW-0813">Transport</keyword>